<keyword evidence="1" id="KW-1133">Transmembrane helix</keyword>
<proteinExistence type="predicted"/>
<keyword evidence="1" id="KW-0812">Transmembrane</keyword>
<reference evidence="2 3" key="1">
    <citation type="submission" date="2018-08" db="EMBL/GenBank/DDBJ databases">
        <title>Bacillus jemisoniae sp. nov., Bacillus chryseoplanitiae sp. nov., Bacillus resnikiae sp. nov., and Bacillus frankliniae sp. nov., isolated from Viking spacecraft and associated surfaces.</title>
        <authorList>
            <person name="Seuylemezian A."/>
            <person name="Vaishampayan P."/>
        </authorList>
    </citation>
    <scope>NUCLEOTIDE SEQUENCE [LARGE SCALE GENOMIC DNA]</scope>
    <source>
        <strain evidence="2 3">JJ-247</strain>
    </source>
</reference>
<sequence length="135" mass="15376">MSVSIADRPPYCVGFALLAPALALGVLIRNLLFVDSYFKMRSFPPAALNRYRCFHSGKSLFNEPRAPGTKLALRSYAHQKHICTHACLVKRTGVRSLNTGPELLFRRAKNRKTWRECSHIFFKTIKFFKSPKGFA</sequence>
<evidence type="ECO:0000313" key="3">
    <source>
        <dbReference type="Proteomes" id="UP000265816"/>
    </source>
</evidence>
<name>A0A398BAY5_9BACI</name>
<feature type="transmembrane region" description="Helical" evidence="1">
    <location>
        <begin position="12"/>
        <end position="32"/>
    </location>
</feature>
<keyword evidence="3" id="KW-1185">Reference proteome</keyword>
<evidence type="ECO:0000313" key="2">
    <source>
        <dbReference type="EMBL" id="RID86008.1"/>
    </source>
</evidence>
<accession>A0A398BAY5</accession>
<keyword evidence="1" id="KW-0472">Membrane</keyword>
<dbReference type="AlphaFoldDB" id="A0A398BAY5"/>
<protein>
    <submittedName>
        <fullName evidence="2">Uncharacterized protein</fullName>
    </submittedName>
</protein>
<gene>
    <name evidence="2" type="ORF">D1970_07835</name>
</gene>
<comment type="caution">
    <text evidence="2">The sequence shown here is derived from an EMBL/GenBank/DDBJ whole genome shotgun (WGS) entry which is preliminary data.</text>
</comment>
<dbReference type="EMBL" id="QWVT01000014">
    <property type="protein sequence ID" value="RID86008.1"/>
    <property type="molecule type" value="Genomic_DNA"/>
</dbReference>
<organism evidence="2 3">
    <name type="scientific">Mesobacillus zeae</name>
    <dbReference type="NCBI Taxonomy" id="1917180"/>
    <lineage>
        <taxon>Bacteria</taxon>
        <taxon>Bacillati</taxon>
        <taxon>Bacillota</taxon>
        <taxon>Bacilli</taxon>
        <taxon>Bacillales</taxon>
        <taxon>Bacillaceae</taxon>
        <taxon>Mesobacillus</taxon>
    </lineage>
</organism>
<evidence type="ECO:0000256" key="1">
    <source>
        <dbReference type="SAM" id="Phobius"/>
    </source>
</evidence>
<dbReference type="Proteomes" id="UP000265816">
    <property type="component" value="Unassembled WGS sequence"/>
</dbReference>